<dbReference type="PANTHER" id="PTHR42103:SF2">
    <property type="entry name" value="AB HYDROLASE-1 DOMAIN-CONTAINING PROTEIN"/>
    <property type="match status" value="1"/>
</dbReference>
<comment type="caution">
    <text evidence="2">The sequence shown here is derived from an EMBL/GenBank/DDBJ whole genome shotgun (WGS) entry which is preliminary data.</text>
</comment>
<dbReference type="PANTHER" id="PTHR42103">
    <property type="entry name" value="ALPHA/BETA-HYDROLASES SUPERFAMILY PROTEIN"/>
    <property type="match status" value="1"/>
</dbReference>
<reference evidence="2 3" key="1">
    <citation type="submission" date="2015-07" db="EMBL/GenBank/DDBJ databases">
        <title>Draft genome sequence of the Amantichitinum ursilacus IGB-41, a new chitin-degrading bacterium.</title>
        <authorList>
            <person name="Kirstahler P."/>
            <person name="Guenther M."/>
            <person name="Grumaz C."/>
            <person name="Rupp S."/>
            <person name="Zibek S."/>
            <person name="Sohn K."/>
        </authorList>
    </citation>
    <scope>NUCLEOTIDE SEQUENCE [LARGE SCALE GENOMIC DNA]</scope>
    <source>
        <strain evidence="2 3">IGB-41</strain>
    </source>
</reference>
<protein>
    <submittedName>
        <fullName evidence="2">Alpha/beta hydrolase family protein</fullName>
    </submittedName>
</protein>
<keyword evidence="3" id="KW-1185">Reference proteome</keyword>
<dbReference type="PATRIC" id="fig|857265.3.peg.964"/>
<dbReference type="Proteomes" id="UP000037939">
    <property type="component" value="Unassembled WGS sequence"/>
</dbReference>
<dbReference type="SUPFAM" id="SSF53474">
    <property type="entry name" value="alpha/beta-Hydrolases"/>
    <property type="match status" value="1"/>
</dbReference>
<feature type="domain" description="Serine aminopeptidase S33" evidence="1">
    <location>
        <begin position="48"/>
        <end position="146"/>
    </location>
</feature>
<keyword evidence="2" id="KW-0378">Hydrolase</keyword>
<dbReference type="STRING" id="857265.WG78_04705"/>
<dbReference type="GO" id="GO:0016787">
    <property type="term" value="F:hydrolase activity"/>
    <property type="evidence" value="ECO:0007669"/>
    <property type="project" value="UniProtKB-KW"/>
</dbReference>
<dbReference type="InterPro" id="IPR029058">
    <property type="entry name" value="AB_hydrolase_fold"/>
</dbReference>
<dbReference type="AlphaFoldDB" id="A0A0N1JTI8"/>
<evidence type="ECO:0000313" key="3">
    <source>
        <dbReference type="Proteomes" id="UP000037939"/>
    </source>
</evidence>
<dbReference type="InterPro" id="IPR022742">
    <property type="entry name" value="Hydrolase_4"/>
</dbReference>
<dbReference type="EMBL" id="LAQT01000002">
    <property type="protein sequence ID" value="KPC54844.1"/>
    <property type="molecule type" value="Genomic_DNA"/>
</dbReference>
<dbReference type="Pfam" id="PF12146">
    <property type="entry name" value="Hydrolase_4"/>
    <property type="match status" value="1"/>
</dbReference>
<gene>
    <name evidence="2" type="ORF">WG78_04705</name>
</gene>
<evidence type="ECO:0000313" key="2">
    <source>
        <dbReference type="EMBL" id="KPC54844.1"/>
    </source>
</evidence>
<sequence>MNLPRKAPVFEPLMIAGPVGQLEVLRLESALPETRGIALVAHPNPLEGGTNTNKIVHTLAKTLSRLGYVAYCPNLRGVGQSAGEHSGGVHEPDDMAAVLAQARQDFPGVGKLVLSGFSFGTFVQSQFRLRLTDDEVEGMILIGPATIRHQFPDVPADTLVIHGEQDEVVPLQSVFDWARPQQLPVLVVPGVGHFFHGRLTQLADLVDREWRSRMRA</sequence>
<accession>A0A0N1JTI8</accession>
<evidence type="ECO:0000259" key="1">
    <source>
        <dbReference type="Pfam" id="PF12146"/>
    </source>
</evidence>
<name>A0A0N1JTI8_9NEIS</name>
<organism evidence="2 3">
    <name type="scientific">Amantichitinum ursilacus</name>
    <dbReference type="NCBI Taxonomy" id="857265"/>
    <lineage>
        <taxon>Bacteria</taxon>
        <taxon>Pseudomonadati</taxon>
        <taxon>Pseudomonadota</taxon>
        <taxon>Betaproteobacteria</taxon>
        <taxon>Neisseriales</taxon>
        <taxon>Chitinibacteraceae</taxon>
        <taxon>Amantichitinum</taxon>
    </lineage>
</organism>
<dbReference type="OrthoDB" id="9800435at2"/>
<proteinExistence type="predicted"/>
<dbReference type="Gene3D" id="3.40.50.1820">
    <property type="entry name" value="alpha/beta hydrolase"/>
    <property type="match status" value="1"/>
</dbReference>